<evidence type="ECO:0000259" key="8">
    <source>
        <dbReference type="Pfam" id="PF12359"/>
    </source>
</evidence>
<dbReference type="InterPro" id="IPR022099">
    <property type="entry name" value="DUF3638"/>
</dbReference>
<keyword evidence="3" id="KW-0645">Protease</keyword>
<keyword evidence="6" id="KW-0788">Thiol protease</keyword>
<keyword evidence="11" id="KW-1185">Reference proteome</keyword>
<organism evidence="10 11">
    <name type="scientific">Hebeloma cylindrosporum</name>
    <dbReference type="NCBI Taxonomy" id="76867"/>
    <lineage>
        <taxon>Eukaryota</taxon>
        <taxon>Fungi</taxon>
        <taxon>Dikarya</taxon>
        <taxon>Basidiomycota</taxon>
        <taxon>Agaricomycotina</taxon>
        <taxon>Agaricomycetes</taxon>
        <taxon>Agaricomycetidae</taxon>
        <taxon>Agaricales</taxon>
        <taxon>Agaricineae</taxon>
        <taxon>Hymenogastraceae</taxon>
        <taxon>Hebeloma</taxon>
    </lineage>
</organism>
<dbReference type="Pfam" id="PF12340">
    <property type="entry name" value="DUF3638"/>
    <property type="match status" value="1"/>
</dbReference>
<evidence type="ECO:0000313" key="11">
    <source>
        <dbReference type="Proteomes" id="UP000053424"/>
    </source>
</evidence>
<dbReference type="PANTHER" id="PTHR13367:SF33">
    <property type="entry name" value="P-LOOP CONTAINING NUCLEOSIDE TRIPHOSPHATE HYDROLASE PROTEIN"/>
    <property type="match status" value="1"/>
</dbReference>
<evidence type="ECO:0000256" key="5">
    <source>
        <dbReference type="ARBA" id="ARBA00022801"/>
    </source>
</evidence>
<dbReference type="Pfam" id="PF12359">
    <property type="entry name" value="DUF3645"/>
    <property type="match status" value="1"/>
</dbReference>
<evidence type="ECO:0000259" key="9">
    <source>
        <dbReference type="Pfam" id="PF20255"/>
    </source>
</evidence>
<feature type="domain" description="DUF3638" evidence="7">
    <location>
        <begin position="2041"/>
        <end position="2263"/>
    </location>
</feature>
<dbReference type="OrthoDB" id="3182339at2759"/>
<reference evidence="11" key="2">
    <citation type="submission" date="2015-01" db="EMBL/GenBank/DDBJ databases">
        <title>Evolutionary Origins and Diversification of the Mycorrhizal Mutualists.</title>
        <authorList>
            <consortium name="DOE Joint Genome Institute"/>
            <consortium name="Mycorrhizal Genomics Consortium"/>
            <person name="Kohler A."/>
            <person name="Kuo A."/>
            <person name="Nagy L.G."/>
            <person name="Floudas D."/>
            <person name="Copeland A."/>
            <person name="Barry K.W."/>
            <person name="Cichocki N."/>
            <person name="Veneault-Fourrey C."/>
            <person name="LaButti K."/>
            <person name="Lindquist E.A."/>
            <person name="Lipzen A."/>
            <person name="Lundell T."/>
            <person name="Morin E."/>
            <person name="Murat C."/>
            <person name="Riley R."/>
            <person name="Ohm R."/>
            <person name="Sun H."/>
            <person name="Tunlid A."/>
            <person name="Henrissat B."/>
            <person name="Grigoriev I.V."/>
            <person name="Hibbett D.S."/>
            <person name="Martin F."/>
        </authorList>
    </citation>
    <scope>NUCLEOTIDE SEQUENCE [LARGE SCALE GENOMIC DNA]</scope>
    <source>
        <strain evidence="11">h7</strain>
    </source>
</reference>
<feature type="domain" description="DUF6606" evidence="9">
    <location>
        <begin position="17"/>
        <end position="297"/>
    </location>
</feature>
<dbReference type="PANTHER" id="PTHR13367">
    <property type="entry name" value="UBIQUITIN THIOESTERASE"/>
    <property type="match status" value="1"/>
</dbReference>
<gene>
    <name evidence="10" type="ORF">M413DRAFT_409020</name>
</gene>
<evidence type="ECO:0000259" key="7">
    <source>
        <dbReference type="Pfam" id="PF12340"/>
    </source>
</evidence>
<dbReference type="STRING" id="686832.A0A0C3CFE8"/>
<dbReference type="InterPro" id="IPR046541">
    <property type="entry name" value="DUF6606"/>
</dbReference>
<reference evidence="10 11" key="1">
    <citation type="submission" date="2014-04" db="EMBL/GenBank/DDBJ databases">
        <authorList>
            <consortium name="DOE Joint Genome Institute"/>
            <person name="Kuo A."/>
            <person name="Gay G."/>
            <person name="Dore J."/>
            <person name="Kohler A."/>
            <person name="Nagy L.G."/>
            <person name="Floudas D."/>
            <person name="Copeland A."/>
            <person name="Barry K.W."/>
            <person name="Cichocki N."/>
            <person name="Veneault-Fourrey C."/>
            <person name="LaButti K."/>
            <person name="Lindquist E.A."/>
            <person name="Lipzen A."/>
            <person name="Lundell T."/>
            <person name="Morin E."/>
            <person name="Murat C."/>
            <person name="Sun H."/>
            <person name="Tunlid A."/>
            <person name="Henrissat B."/>
            <person name="Grigoriev I.V."/>
            <person name="Hibbett D.S."/>
            <person name="Martin F."/>
            <person name="Nordberg H.P."/>
            <person name="Cantor M.N."/>
            <person name="Hua S.X."/>
        </authorList>
    </citation>
    <scope>NUCLEOTIDE SEQUENCE [LARGE SCALE GENOMIC DNA]</scope>
    <source>
        <strain evidence="11">h7</strain>
    </source>
</reference>
<evidence type="ECO:0000313" key="10">
    <source>
        <dbReference type="EMBL" id="KIM42919.1"/>
    </source>
</evidence>
<dbReference type="Pfam" id="PF20255">
    <property type="entry name" value="DUF6606"/>
    <property type="match status" value="1"/>
</dbReference>
<comment type="catalytic activity">
    <reaction evidence="1">
        <text>Thiol-dependent hydrolysis of ester, thioester, amide, peptide and isopeptide bonds formed by the C-terminal Gly of ubiquitin (a 76-residue protein attached to proteins as an intracellular targeting signal).</text>
        <dbReference type="EC" id="3.4.19.12"/>
    </reaction>
</comment>
<evidence type="ECO:0000256" key="3">
    <source>
        <dbReference type="ARBA" id="ARBA00022670"/>
    </source>
</evidence>
<evidence type="ECO:0000256" key="6">
    <source>
        <dbReference type="ARBA" id="ARBA00022807"/>
    </source>
</evidence>
<dbReference type="InterPro" id="IPR051346">
    <property type="entry name" value="OTU_Deubiquitinase"/>
</dbReference>
<sequence length="2791" mass="316616">MANSNSEPPSLEDTLYILNHVFLPPKLPQADDHEANRDVVLCRLVYDSSKEFSTLLSQSQQAQWSSVIQMLKNLLESTQVLDQNLLIRKILRLEIGGQYFSGMYDVLLRSFSPLSDPGVFVFHIRLQNAALILRRLQDSMVFEVFEVSPDPEAVMTVQGKLICSYPGPAVELPLDVAQDPAFVEQLVSFLMHMDVDRLPAAQATTTKARSKVPETRGTTHPRYISQLLIMVLRGMGSEATVNRITKRIADDVCWQKAENPWRRSPLWLVLRVAIQTTADCRETYKAFVVFLQVKLLQLFVDYDLSTELLHVTRVKTSRRVHKLGDSASSQLLQTVMAVSQTIEERLQGRWSEEQDLQASSSSYIPDPTAFEEDTTISLVGSRAYLSKVLSHNPSVDARSQFKPSHSSRILDIHDFRQLYPDRITKAVQVDSRIALADFELIVQERLDDWVTENSQNDSACETLGSCLEQYTSAAKTIYASNPEDESLMLLTIMELWVALDTIAGIQCPLLLSYSPVIPSSFLDPLLLRRAKSLERAARIELHLRRRRTKATITTSIYSDGFEKDTFSVRYFTASSTLRAIRDSIERHAAEMRSKKRIELLEANAKHKLLTEEIARRSCKYIEDDWGYISHSRWSCERCALQEEADAMRITVEEWPLPDRLNESAGFVFELNCPPVFAIWRTWTYQILRDVGMVHVSVGKDSSFDPEALVENYAGLSTWSKQGTSGRITLGSETKSFLKAHYHNRRIPAAEDSICVNNGLRFKLYDSRKGEHVRSTFDLNLDSYCTLRLPADRGDIYRHLQYSVTHTTYTHNETIVSQGDCPMNLSIHEQLAFSNLRCGSLLQWKNIARELRTKILTFSREEVHTLFTQAAWQIGPLSKDGAFREWHFELGVPEFALTLTREAKELLSHVEANWIEGTTVKTISCVLLYLISRLLAATPDAHGEIQRDGYQLLRKARQVTHTWMREIVLKLQDVVDAQQASELQRRACDMAATCRATFDVEGGSHLAALLCSPADVAIAIECAIVIHDNTPPHLGCSFPDFQKLLHRDHRLSHFLEGPLVELIKRDKSGLNTAITSVWSSYRPGAEGWRLLDSPNSRWLTSFTAPLSGQRAQEVHYNILTGKLLVDGKPLGRLPQEIVRHSTYSRIFGQKILDVIPADMSGMDYATRSLVYGYQVFFALRGSSQNLIIRASCPDKTLELIPHHILLGDFPTFFIEEHAHWMDVQSGEVEFRPLDRLWDSSPQNWRLQFFPGLLSRMIHSASETRHLLDIRSRTFQGIASRILPLERSEYLTIVLDVASHVVSIELPRFRLSFFVRNGELQSKSMQGMVVDDKQSTGTMIGLSSQLVLRHKDPQFSSLPRSRCVIIPHGNVHHSLSPDKNHVRVHISTSMRRVTWYKYDIDADLGLLVGGVNLTSRLFRIYLHALCSSPLPDPLTGQTGTDHALQELGAAACFSFQSLTSADVELLQLIGNLTPHRYYYPPHLRVMQTIKWSLQIPTLSQHGLFDIAVRKIMQHAQSLTIFSGPKENKPVDLKYNFEGNSHLNDRATQRNAAYNEAAIDAAANFDGRYESRDSPHVPDYNSDGIEALNTSRLVFAWPVGLTRDLGSSELLETFKRWGNMSGPLEGTSLMYSREWLDLVLPEKWLSIYDLCRHTGESASKYKLVFSFAAVAYDSPSLRQYIPVFLAFATIRKSELIEPPKHPSYDLKVGFEPPRNRVRSMIISGTKGFADSPAARLSLRSHESKKELRSRQSKHYDEHISRRTNDVLERLMMESDSSYPQSPFREASDPNWFNTKEIMGQVREYFASCSRNRDLRSFASQVTTILKANYRTSPLTSKVLRFGFVRHFDIRTRQPHTTFTLTRLLSLRLDSAPLLRPSHEVGTSAHIHSRPLGQPLDTSDLEKLISQFRSKSHSKLTPLYSERLERSRKELDGEQAPALSKQLPPVNECLAYRDQCQDRLHTNFSLIRSALAPSTATERILAHAGLWPRVHHPNVSLSPEWTRILIAFAEAFIEYQYSQRLLSFALQSDVEKYFKELDNASFNRQDARQIPDWLLIQIQGNFMTRAIQYDVAKEMITPSSNNSTILQLNMGEGKSHVIVPLVATALADSEKLARVVVLKPLAGQMFHLLVERLSGLANRRIFYLPFSRDVAMNSRQIQLIHHLFQECARVRGVLVAQPEHILSFRLMVIDRTLSSGSPLDDVARKLQETHKWVSSTSRDILTRAMNSSMSGTSSYTMGQQQPLDGGQDRWTTTQKVFDIVRRHIGKLHNEFPTEVELLGENCEAKFPHIRLLGTSESASKALISHIAEDALNGEVDNLTFVNLTPGSDLRTAVLRFIKEQGRYGKSGHWKGLLLLRGLLAHGILVHVLRQRRWRVDYGLDLKRSLLAVPYRAKDVPSLRSEFGHPDIAVCLTCLSYYYGGLTTSQARECFDLLNKLDNPPLEYEEWVRRGANGVPESLRQLIGVNTKDVQKFTNEIIPIFQHNQATIDFFLSQVVFPKEAKEFPSKLGTSGWDLVERKANFTTGFSGTNDNSDLLPTSITPNDPVNQLRTNALVLWYLLQAKNDRYVCAQDAGGQPCTATQFLELLIQEPKEMLEMTNRQLVAYWLSLRKDVAAGVFFDDMDNLSVLTRDGVVESFYSSSFSQLLDQCIVYLDDAHTRGTDLKLPLNFRAMVTLGPKVTKDRLVQGCMRMRKLGHGQSIVFCAPPEVDRRIREAEGVDSVKVIDVLSWVMSNTCIDIEHHIPHWVQQGLDFHRRQSGDAAFAASDSDVETLKESWLQPAARSLDEMYDARSHDGA</sequence>
<dbReference type="HOGENOM" id="CLU_000211_1_0_1"/>
<dbReference type="EC" id="3.4.19.12" evidence="2"/>
<keyword evidence="5" id="KW-0378">Hydrolase</keyword>
<accession>A0A0C3CFE8</accession>
<dbReference type="EMBL" id="KN831777">
    <property type="protein sequence ID" value="KIM42919.1"/>
    <property type="molecule type" value="Genomic_DNA"/>
</dbReference>
<feature type="domain" description="DUF3645" evidence="8">
    <location>
        <begin position="2376"/>
        <end position="2408"/>
    </location>
</feature>
<protein>
    <recommendedName>
        <fullName evidence="2">ubiquitinyl hydrolase 1</fullName>
        <ecNumber evidence="2">3.4.19.12</ecNumber>
    </recommendedName>
</protein>
<dbReference type="GO" id="GO:0006508">
    <property type="term" value="P:proteolysis"/>
    <property type="evidence" value="ECO:0007669"/>
    <property type="project" value="UniProtKB-KW"/>
</dbReference>
<dbReference type="InterPro" id="IPR022105">
    <property type="entry name" value="DUF3645"/>
</dbReference>
<evidence type="ECO:0000256" key="1">
    <source>
        <dbReference type="ARBA" id="ARBA00000707"/>
    </source>
</evidence>
<evidence type="ECO:0000256" key="4">
    <source>
        <dbReference type="ARBA" id="ARBA00022786"/>
    </source>
</evidence>
<evidence type="ECO:0000256" key="2">
    <source>
        <dbReference type="ARBA" id="ARBA00012759"/>
    </source>
</evidence>
<dbReference type="Proteomes" id="UP000053424">
    <property type="component" value="Unassembled WGS sequence"/>
</dbReference>
<proteinExistence type="predicted"/>
<keyword evidence="4" id="KW-0833">Ubl conjugation pathway</keyword>
<dbReference type="GO" id="GO:0004843">
    <property type="term" value="F:cysteine-type deubiquitinase activity"/>
    <property type="evidence" value="ECO:0007669"/>
    <property type="project" value="UniProtKB-EC"/>
</dbReference>
<name>A0A0C3CFE8_HEBCY</name>